<name>A0A392MRR2_9FABA</name>
<evidence type="ECO:0000313" key="2">
    <source>
        <dbReference type="Proteomes" id="UP000265520"/>
    </source>
</evidence>
<dbReference type="PANTHER" id="PTHR47169">
    <property type="entry name" value="OS01G0541250 PROTEIN"/>
    <property type="match status" value="1"/>
</dbReference>
<organism evidence="1 2">
    <name type="scientific">Trifolium medium</name>
    <dbReference type="NCBI Taxonomy" id="97028"/>
    <lineage>
        <taxon>Eukaryota</taxon>
        <taxon>Viridiplantae</taxon>
        <taxon>Streptophyta</taxon>
        <taxon>Embryophyta</taxon>
        <taxon>Tracheophyta</taxon>
        <taxon>Spermatophyta</taxon>
        <taxon>Magnoliopsida</taxon>
        <taxon>eudicotyledons</taxon>
        <taxon>Gunneridae</taxon>
        <taxon>Pentapetalae</taxon>
        <taxon>rosids</taxon>
        <taxon>fabids</taxon>
        <taxon>Fabales</taxon>
        <taxon>Fabaceae</taxon>
        <taxon>Papilionoideae</taxon>
        <taxon>50 kb inversion clade</taxon>
        <taxon>NPAAA clade</taxon>
        <taxon>Hologalegina</taxon>
        <taxon>IRL clade</taxon>
        <taxon>Trifolieae</taxon>
        <taxon>Trifolium</taxon>
    </lineage>
</organism>
<dbReference type="GO" id="GO:0003676">
    <property type="term" value="F:nucleic acid binding"/>
    <property type="evidence" value="ECO:0007669"/>
    <property type="project" value="InterPro"/>
</dbReference>
<keyword evidence="2" id="KW-1185">Reference proteome</keyword>
<dbReference type="InterPro" id="IPR036397">
    <property type="entry name" value="RNaseH_sf"/>
</dbReference>
<dbReference type="EMBL" id="LXQA010017936">
    <property type="protein sequence ID" value="MCH90256.1"/>
    <property type="molecule type" value="Genomic_DNA"/>
</dbReference>
<sequence length="259" mass="29542">MTKKRTNYYLLPEEEGPHRTCQSKNFVPKVMFLVVIARPRFDAEGNVTFDGKIGVFPFITKETAKRTSVNRAAGTLVTKPIISVTREISRKFLIEKVVPAIKEKWPRDEIGYPIFIQQDNARCHVSVKDAEFCAVATADGFDIRLMCQPPNSPDLNILDIGFFSSIQSIQEKITTKTIDELVQAVETAFEIFEVDTSNRIFLTLQTCMVEIMKRKGSNQYDIPHIKKTVLQRQGQLPTQIKCDLSLVEEVRHYLSMLPN</sequence>
<dbReference type="Gene3D" id="3.30.420.10">
    <property type="entry name" value="Ribonuclease H-like superfamily/Ribonuclease H"/>
    <property type="match status" value="1"/>
</dbReference>
<protein>
    <submittedName>
        <fullName evidence="1">Transposase</fullName>
    </submittedName>
</protein>
<gene>
    <name evidence="1" type="ORF">A2U01_0011169</name>
</gene>
<dbReference type="AlphaFoldDB" id="A0A392MRR2"/>
<comment type="caution">
    <text evidence="1">The sequence shown here is derived from an EMBL/GenBank/DDBJ whole genome shotgun (WGS) entry which is preliminary data.</text>
</comment>
<dbReference type="PANTHER" id="PTHR47169:SF2">
    <property type="entry name" value="OS01G0541250 PROTEIN"/>
    <property type="match status" value="1"/>
</dbReference>
<accession>A0A392MRR2</accession>
<proteinExistence type="predicted"/>
<dbReference type="Proteomes" id="UP000265520">
    <property type="component" value="Unassembled WGS sequence"/>
</dbReference>
<evidence type="ECO:0000313" key="1">
    <source>
        <dbReference type="EMBL" id="MCH90256.1"/>
    </source>
</evidence>
<reference evidence="1 2" key="1">
    <citation type="journal article" date="2018" name="Front. Plant Sci.">
        <title>Red Clover (Trifolium pratense) and Zigzag Clover (T. medium) - A Picture of Genomic Similarities and Differences.</title>
        <authorList>
            <person name="Dluhosova J."/>
            <person name="Istvanek J."/>
            <person name="Nedelnik J."/>
            <person name="Repkova J."/>
        </authorList>
    </citation>
    <scope>NUCLEOTIDE SEQUENCE [LARGE SCALE GENOMIC DNA]</scope>
    <source>
        <strain evidence="2">cv. 10/8</strain>
        <tissue evidence="1">Leaf</tissue>
    </source>
</reference>